<accession>A0A0B5DV20</accession>
<organism evidence="1 2">
    <name type="scientific">Celeribacter indicus</name>
    <dbReference type="NCBI Taxonomy" id="1208324"/>
    <lineage>
        <taxon>Bacteria</taxon>
        <taxon>Pseudomonadati</taxon>
        <taxon>Pseudomonadota</taxon>
        <taxon>Alphaproteobacteria</taxon>
        <taxon>Rhodobacterales</taxon>
        <taxon>Roseobacteraceae</taxon>
        <taxon>Celeribacter</taxon>
    </lineage>
</organism>
<dbReference type="InterPro" id="IPR003673">
    <property type="entry name" value="CoA-Trfase_fam_III"/>
</dbReference>
<dbReference type="AlphaFoldDB" id="A0A0B5DV20"/>
<dbReference type="InterPro" id="IPR044855">
    <property type="entry name" value="CoA-Trfase_III_dom3_sf"/>
</dbReference>
<protein>
    <submittedName>
        <fullName evidence="1">Putative fatty acid-CoA racemase</fullName>
    </submittedName>
</protein>
<dbReference type="KEGG" id="cid:P73_0345"/>
<dbReference type="Pfam" id="PF02515">
    <property type="entry name" value="CoA_transf_3"/>
    <property type="match status" value="1"/>
</dbReference>
<dbReference type="OrthoDB" id="7208981at2"/>
<dbReference type="PANTHER" id="PTHR48228:SF5">
    <property type="entry name" value="ALPHA-METHYLACYL-COA RACEMASE"/>
    <property type="match status" value="1"/>
</dbReference>
<dbReference type="PANTHER" id="PTHR48228">
    <property type="entry name" value="SUCCINYL-COA--D-CITRAMALATE COA-TRANSFERASE"/>
    <property type="match status" value="1"/>
</dbReference>
<dbReference type="GO" id="GO:0003824">
    <property type="term" value="F:catalytic activity"/>
    <property type="evidence" value="ECO:0007669"/>
    <property type="project" value="InterPro"/>
</dbReference>
<dbReference type="Gene3D" id="3.40.50.10540">
    <property type="entry name" value="Crotonobetainyl-coa:carnitine coa-transferase, domain 1"/>
    <property type="match status" value="1"/>
</dbReference>
<keyword evidence="2" id="KW-1185">Reference proteome</keyword>
<proteinExistence type="predicted"/>
<name>A0A0B5DV20_9RHOB</name>
<sequence length="378" mass="39944">MDKTEDHPAGPLSGLRILEFAALGPAPFGCMMLADLGASVVTIERPKATTGDGAGREAWEPEKFDILKRNRKILPLDLKSEVDRQAVLALAQEADAVVEGFRPGVMERLGLGPQDLKTVNRRLVYGRMTGWGQDGPLASSAGHDLNFLGMSGALSLFGRDGALPAAIPPLVGDMGGGGAFLAFGLLAAIFDARRTGDGQVVDAAIVDGSAALYALIKGLAQAGRHGAAVGRNMLDGGRYFYRTYVCSDGKYIAVGAIEPQFRKALLETLGLSGSALFADTDPAREDERIAEMAMIFASRPRDAWSARFSSVDACVTPVLTMQEAEEHPANIARGLFLEADGIVQPAPAPRFGKAPVRAAVAPSVTSLQEILAEWRTSP</sequence>
<dbReference type="STRING" id="1208324.P73_0345"/>
<dbReference type="Gene3D" id="3.30.60.110">
    <property type="match status" value="1"/>
</dbReference>
<dbReference type="Gene3D" id="3.30.1540.10">
    <property type="entry name" value="formyl-coa transferase, domain 3"/>
    <property type="match status" value="1"/>
</dbReference>
<dbReference type="HOGENOM" id="CLU_033975_5_0_5"/>
<dbReference type="InterPro" id="IPR023606">
    <property type="entry name" value="CoA-Trfase_III_dom_1_sf"/>
</dbReference>
<dbReference type="Proteomes" id="UP000031521">
    <property type="component" value="Chromosome"/>
</dbReference>
<dbReference type="SUPFAM" id="SSF89796">
    <property type="entry name" value="CoA-transferase family III (CaiB/BaiF)"/>
    <property type="match status" value="1"/>
</dbReference>
<gene>
    <name evidence="1" type="ORF">P73_0345</name>
</gene>
<evidence type="ECO:0000313" key="2">
    <source>
        <dbReference type="Proteomes" id="UP000031521"/>
    </source>
</evidence>
<dbReference type="RefSeq" id="WP_043868193.1">
    <property type="nucleotide sequence ID" value="NZ_CP004393.1"/>
</dbReference>
<dbReference type="EMBL" id="CP004393">
    <property type="protein sequence ID" value="AJE45060.1"/>
    <property type="molecule type" value="Genomic_DNA"/>
</dbReference>
<dbReference type="InterPro" id="IPR050509">
    <property type="entry name" value="CoA-transferase_III"/>
</dbReference>
<reference evidence="1 2" key="1">
    <citation type="journal article" date="2014" name="Int. J. Syst. Evol. Microbiol.">
        <title>Celeribacter indicus sp. nov., a polycyclic aromatic hydrocarbon-degrading bacterium from deep-sea sediment and reclassification of Huaishuia halophila as Celeribacter halophilus comb. nov.</title>
        <authorList>
            <person name="Lai Q."/>
            <person name="Cao J."/>
            <person name="Yuan J."/>
            <person name="Li F."/>
            <person name="Shao Z."/>
        </authorList>
    </citation>
    <scope>NUCLEOTIDE SEQUENCE [LARGE SCALE GENOMIC DNA]</scope>
    <source>
        <strain evidence="1">P73</strain>
    </source>
</reference>
<evidence type="ECO:0000313" key="1">
    <source>
        <dbReference type="EMBL" id="AJE45060.1"/>
    </source>
</evidence>